<dbReference type="GO" id="GO:0000175">
    <property type="term" value="F:3'-5'-RNA exonuclease activity"/>
    <property type="evidence" value="ECO:0007669"/>
    <property type="project" value="UniProtKB-ARBA"/>
</dbReference>
<dbReference type="FunFam" id="3.30.420.10:FF:000041">
    <property type="entry name" value="Exonuclease 3'-5' domain containing 2"/>
    <property type="match status" value="1"/>
</dbReference>
<feature type="domain" description="3'-5' exonuclease" evidence="14">
    <location>
        <begin position="31"/>
        <end position="206"/>
    </location>
</feature>
<dbReference type="GO" id="GO:0003676">
    <property type="term" value="F:nucleic acid binding"/>
    <property type="evidence" value="ECO:0007669"/>
    <property type="project" value="InterPro"/>
</dbReference>
<proteinExistence type="inferred from homology"/>
<keyword evidence="4" id="KW-0812">Transmembrane</keyword>
<evidence type="ECO:0000256" key="4">
    <source>
        <dbReference type="ARBA" id="ARBA00022692"/>
    </source>
</evidence>
<evidence type="ECO:0000256" key="5">
    <source>
        <dbReference type="ARBA" id="ARBA00022722"/>
    </source>
</evidence>
<dbReference type="SUPFAM" id="SSF53098">
    <property type="entry name" value="Ribonuclease H-like"/>
    <property type="match status" value="1"/>
</dbReference>
<name>A0A8B8F2H3_9HEMI</name>
<accession>A0A8B8F2H3</accession>
<keyword evidence="5" id="KW-0540">Nuclease</keyword>
<dbReference type="InterPro" id="IPR051132">
    <property type="entry name" value="3-5_Exonuclease_domain"/>
</dbReference>
<evidence type="ECO:0000256" key="1">
    <source>
        <dbReference type="ARBA" id="ARBA00001936"/>
    </source>
</evidence>
<protein>
    <recommendedName>
        <fullName evidence="13">Exonuclease 3'-5' domain-containing protein 2</fullName>
    </recommendedName>
</protein>
<evidence type="ECO:0000259" key="14">
    <source>
        <dbReference type="SMART" id="SM00474"/>
    </source>
</evidence>
<evidence type="ECO:0000256" key="3">
    <source>
        <dbReference type="ARBA" id="ARBA00004325"/>
    </source>
</evidence>
<dbReference type="Gene3D" id="3.30.420.10">
    <property type="entry name" value="Ribonuclease H-like superfamily/Ribonuclease H"/>
    <property type="match status" value="1"/>
</dbReference>
<dbReference type="Proteomes" id="UP000694846">
    <property type="component" value="Unplaced"/>
</dbReference>
<dbReference type="GO" id="GO:0005634">
    <property type="term" value="C:nucleus"/>
    <property type="evidence" value="ECO:0007669"/>
    <property type="project" value="TreeGrafter"/>
</dbReference>
<keyword evidence="9" id="KW-1133">Transmembrane helix</keyword>
<keyword evidence="11" id="KW-0472">Membrane</keyword>
<evidence type="ECO:0000256" key="9">
    <source>
        <dbReference type="ARBA" id="ARBA00022989"/>
    </source>
</evidence>
<evidence type="ECO:0000256" key="2">
    <source>
        <dbReference type="ARBA" id="ARBA00001946"/>
    </source>
</evidence>
<keyword evidence="15" id="KW-1185">Reference proteome</keyword>
<evidence type="ECO:0000256" key="13">
    <source>
        <dbReference type="ARBA" id="ARBA00069878"/>
    </source>
</evidence>
<evidence type="ECO:0000256" key="6">
    <source>
        <dbReference type="ARBA" id="ARBA00022723"/>
    </source>
</evidence>
<keyword evidence="6" id="KW-0479">Metal-binding</keyword>
<sequence>MLFSTIRLMMIKVFNKIPFLKSLIKLRARKIDIVETIEECELIANKLEKSTSYLPILGLDCEWVTQNDIRHPVAMLQIADNNGMCSLIRLSKLETIPTSLSNILGNSNIIKVGVAILDDAHLLMNDYNIQVSGCIDLRYLAKECSLQERSLSALAYELLGCELDKDWRVRASNWEAELLNDRQIKYAAMDAFVAIKIFEQFRNIKISWWNWLFLTEKQKWNDFIVKYSEYIDLPYKNMKSNGNTTFKSKSNIRSYSTSTIKAAQVYDNCLMENIDGTVMSTCSHKKVDWYISQGLAKLVKDNPRTIRLNFSADLKNRKDKFSVLPRENICTVCGRPEYFRKKKIIPKEFVRHMPTAYKSHIPHDTLLLCYWCHIKSNTFDSTIRKKLFDICKTNEVNPNEYRKIPAYVKIMRSKSLAQTLLKSRHKLPDKIIYELKLEIAEIYNIKPNRVFDSFLETLVTIKSLKYENDSQHNNAAKKVVEHFLERNALNELKTMWRQHFLNTMKPKYLPTLWSVSYDG</sequence>
<comment type="cofactor">
    <cofactor evidence="2">
        <name>Mg(2+)</name>
        <dbReference type="ChEBI" id="CHEBI:18420"/>
    </cofactor>
</comment>
<evidence type="ECO:0000313" key="16">
    <source>
        <dbReference type="RefSeq" id="XP_025404831.1"/>
    </source>
</evidence>
<comment type="similarity">
    <text evidence="12">Belongs to the EXD2 family.</text>
</comment>
<dbReference type="RefSeq" id="XP_025404831.1">
    <property type="nucleotide sequence ID" value="XM_025549046.1"/>
</dbReference>
<dbReference type="InterPro" id="IPR036397">
    <property type="entry name" value="RNaseH_sf"/>
</dbReference>
<dbReference type="GO" id="GO:0046872">
    <property type="term" value="F:metal ion binding"/>
    <property type="evidence" value="ECO:0007669"/>
    <property type="project" value="UniProtKB-KW"/>
</dbReference>
<keyword evidence="10" id="KW-0496">Mitochondrion</keyword>
<organism evidence="15 16">
    <name type="scientific">Sipha flava</name>
    <name type="common">yellow sugarcane aphid</name>
    <dbReference type="NCBI Taxonomy" id="143950"/>
    <lineage>
        <taxon>Eukaryota</taxon>
        <taxon>Metazoa</taxon>
        <taxon>Ecdysozoa</taxon>
        <taxon>Arthropoda</taxon>
        <taxon>Hexapoda</taxon>
        <taxon>Insecta</taxon>
        <taxon>Pterygota</taxon>
        <taxon>Neoptera</taxon>
        <taxon>Paraneoptera</taxon>
        <taxon>Hemiptera</taxon>
        <taxon>Sternorrhyncha</taxon>
        <taxon>Aphidomorpha</taxon>
        <taxon>Aphidoidea</taxon>
        <taxon>Aphididae</taxon>
        <taxon>Sipha</taxon>
    </lineage>
</organism>
<keyword evidence="8 16" id="KW-0269">Exonuclease</keyword>
<evidence type="ECO:0000256" key="11">
    <source>
        <dbReference type="ARBA" id="ARBA00023136"/>
    </source>
</evidence>
<evidence type="ECO:0000256" key="7">
    <source>
        <dbReference type="ARBA" id="ARBA00022801"/>
    </source>
</evidence>
<gene>
    <name evidence="16" type="primary">LOC112679298</name>
</gene>
<keyword evidence="7" id="KW-0378">Hydrolase</keyword>
<dbReference type="PANTHER" id="PTHR13620">
    <property type="entry name" value="3-5 EXONUCLEASE"/>
    <property type="match status" value="1"/>
</dbReference>
<dbReference type="GO" id="GO:0031966">
    <property type="term" value="C:mitochondrial membrane"/>
    <property type="evidence" value="ECO:0007669"/>
    <property type="project" value="UniProtKB-SubCell"/>
</dbReference>
<evidence type="ECO:0000313" key="15">
    <source>
        <dbReference type="Proteomes" id="UP000694846"/>
    </source>
</evidence>
<reference evidence="16" key="1">
    <citation type="submission" date="2025-08" db="UniProtKB">
        <authorList>
            <consortium name="RefSeq"/>
        </authorList>
    </citation>
    <scope>IDENTIFICATION</scope>
    <source>
        <tissue evidence="16">Whole body</tissue>
    </source>
</reference>
<dbReference type="InterPro" id="IPR012337">
    <property type="entry name" value="RNaseH-like_sf"/>
</dbReference>
<dbReference type="Pfam" id="PF01612">
    <property type="entry name" value="DNA_pol_A_exo1"/>
    <property type="match status" value="1"/>
</dbReference>
<dbReference type="CTD" id="55218"/>
<dbReference type="PANTHER" id="PTHR13620:SF104">
    <property type="entry name" value="EXONUCLEASE 3'-5' DOMAIN-CONTAINING PROTEIN 2"/>
    <property type="match status" value="1"/>
</dbReference>
<evidence type="ECO:0000256" key="8">
    <source>
        <dbReference type="ARBA" id="ARBA00022839"/>
    </source>
</evidence>
<evidence type="ECO:0000256" key="12">
    <source>
        <dbReference type="ARBA" id="ARBA00061005"/>
    </source>
</evidence>
<comment type="subcellular location">
    <subcellularLocation>
        <location evidence="3">Mitochondrion membrane</location>
    </subcellularLocation>
</comment>
<dbReference type="OrthoDB" id="1920326at2759"/>
<dbReference type="InterPro" id="IPR002562">
    <property type="entry name" value="3'-5'_exonuclease_dom"/>
</dbReference>
<dbReference type="AlphaFoldDB" id="A0A8B8F2H3"/>
<dbReference type="GO" id="GO:0006310">
    <property type="term" value="P:DNA recombination"/>
    <property type="evidence" value="ECO:0007669"/>
    <property type="project" value="UniProtKB-ARBA"/>
</dbReference>
<dbReference type="CDD" id="cd06141">
    <property type="entry name" value="WRN_exo"/>
    <property type="match status" value="1"/>
</dbReference>
<evidence type="ECO:0000256" key="10">
    <source>
        <dbReference type="ARBA" id="ARBA00023128"/>
    </source>
</evidence>
<dbReference type="SMART" id="SM00474">
    <property type="entry name" value="35EXOc"/>
    <property type="match status" value="1"/>
</dbReference>
<comment type="cofactor">
    <cofactor evidence="1">
        <name>Mn(2+)</name>
        <dbReference type="ChEBI" id="CHEBI:29035"/>
    </cofactor>
</comment>
<dbReference type="GeneID" id="112679298"/>